<gene>
    <name evidence="3" type="ORF">ACFQ1S_44505</name>
</gene>
<evidence type="ECO:0000256" key="1">
    <source>
        <dbReference type="ARBA" id="ARBA00010652"/>
    </source>
</evidence>
<dbReference type="EMBL" id="JBHTIS010004166">
    <property type="protein sequence ID" value="MFD1052143.1"/>
    <property type="molecule type" value="Genomic_DNA"/>
</dbReference>
<comment type="similarity">
    <text evidence="1">Belongs to the mycobacterial PPE family.</text>
</comment>
<feature type="domain" description="PPE" evidence="2">
    <location>
        <begin position="13"/>
        <end position="110"/>
    </location>
</feature>
<dbReference type="Pfam" id="PF00823">
    <property type="entry name" value="PPE"/>
    <property type="match status" value="1"/>
</dbReference>
<comment type="caution">
    <text evidence="3">The sequence shown here is derived from an EMBL/GenBank/DDBJ whole genome shotgun (WGS) entry which is preliminary data.</text>
</comment>
<evidence type="ECO:0000259" key="2">
    <source>
        <dbReference type="Pfam" id="PF00823"/>
    </source>
</evidence>
<dbReference type="Proteomes" id="UP001597045">
    <property type="component" value="Unassembled WGS sequence"/>
</dbReference>
<feature type="non-terminal residue" evidence="3">
    <location>
        <position position="110"/>
    </location>
</feature>
<protein>
    <submittedName>
        <fullName evidence="3">PPE domain-containing protein</fullName>
    </submittedName>
</protein>
<dbReference type="Gene3D" id="1.20.1260.20">
    <property type="entry name" value="PPE superfamily"/>
    <property type="match status" value="1"/>
</dbReference>
<keyword evidence="4" id="KW-1185">Reference proteome</keyword>
<evidence type="ECO:0000313" key="4">
    <source>
        <dbReference type="Proteomes" id="UP001597045"/>
    </source>
</evidence>
<reference evidence="4" key="1">
    <citation type="journal article" date="2019" name="Int. J. Syst. Evol. Microbiol.">
        <title>The Global Catalogue of Microorganisms (GCM) 10K type strain sequencing project: providing services to taxonomists for standard genome sequencing and annotation.</title>
        <authorList>
            <consortium name="The Broad Institute Genomics Platform"/>
            <consortium name="The Broad Institute Genome Sequencing Center for Infectious Disease"/>
            <person name="Wu L."/>
            <person name="Ma J."/>
        </authorList>
    </citation>
    <scope>NUCLEOTIDE SEQUENCE [LARGE SCALE GENOMIC DNA]</scope>
    <source>
        <strain evidence="4">JCM 31486</strain>
    </source>
</reference>
<evidence type="ECO:0000313" key="3">
    <source>
        <dbReference type="EMBL" id="MFD1052143.1"/>
    </source>
</evidence>
<dbReference type="InterPro" id="IPR000030">
    <property type="entry name" value="PPE_dom"/>
</dbReference>
<proteinExistence type="inferred from homology"/>
<dbReference type="InterPro" id="IPR038332">
    <property type="entry name" value="PPE_sf"/>
</dbReference>
<name>A0ABW3MNF2_9PSEU</name>
<accession>A0ABW3MNF2</accession>
<organism evidence="3 4">
    <name type="scientific">Kibdelosporangium lantanae</name>
    <dbReference type="NCBI Taxonomy" id="1497396"/>
    <lineage>
        <taxon>Bacteria</taxon>
        <taxon>Bacillati</taxon>
        <taxon>Actinomycetota</taxon>
        <taxon>Actinomycetes</taxon>
        <taxon>Pseudonocardiales</taxon>
        <taxon>Pseudonocardiaceae</taxon>
        <taxon>Kibdelosporangium</taxon>
    </lineage>
</organism>
<dbReference type="SUPFAM" id="SSF140459">
    <property type="entry name" value="PE/PPE dimer-like"/>
    <property type="match status" value="1"/>
</dbReference>
<sequence length="110" mass="11757">MGNDVRWKGLDHETIHKMINSGPGPSASGPFANFYGQLSEGLADISKELDGKLSNLKTNWVGAAGDTAQTGMSPLRDWADKSQTGANVMKASYEMQGDYVGQARAEVPEP</sequence>